<evidence type="ECO:0000256" key="1">
    <source>
        <dbReference type="ARBA" id="ARBA00004604"/>
    </source>
</evidence>
<evidence type="ECO:0000313" key="10">
    <source>
        <dbReference type="Proteomes" id="UP000316079"/>
    </source>
</evidence>
<dbReference type="AlphaFoldDB" id="A0A553QEP3"/>
<feature type="compositionally biased region" description="Polar residues" evidence="8">
    <location>
        <begin position="1"/>
        <end position="11"/>
    </location>
</feature>
<feature type="coiled-coil region" evidence="7">
    <location>
        <begin position="40"/>
        <end position="104"/>
    </location>
</feature>
<proteinExistence type="inferred from homology"/>
<dbReference type="InterPro" id="IPR019186">
    <property type="entry name" value="Nucleolar_protein_12"/>
</dbReference>
<dbReference type="STRING" id="623744.A0A553QEP3"/>
<feature type="compositionally biased region" description="Basic residues" evidence="8">
    <location>
        <begin position="177"/>
        <end position="192"/>
    </location>
</feature>
<dbReference type="OrthoDB" id="551633at2759"/>
<gene>
    <name evidence="9" type="ORF">DNTS_018301</name>
</gene>
<evidence type="ECO:0000256" key="3">
    <source>
        <dbReference type="ARBA" id="ARBA00015520"/>
    </source>
</evidence>
<evidence type="ECO:0000256" key="6">
    <source>
        <dbReference type="ARBA" id="ARBA00023242"/>
    </source>
</evidence>
<protein>
    <recommendedName>
        <fullName evidence="3">Nucleolar protein 12</fullName>
    </recommendedName>
</protein>
<evidence type="ECO:0000256" key="8">
    <source>
        <dbReference type="SAM" id="MobiDB-lite"/>
    </source>
</evidence>
<dbReference type="PANTHER" id="PTHR14577">
    <property type="entry name" value="NUCLEOLAR PROTEIN 12"/>
    <property type="match status" value="1"/>
</dbReference>
<evidence type="ECO:0000256" key="2">
    <source>
        <dbReference type="ARBA" id="ARBA00007175"/>
    </source>
</evidence>
<sequence length="228" mass="26866">MGKNNKLTQNLKMKGAKRKQGKHVLMFDEQDRAEFLTGFRKRKQERRRAAIEEIKTKLKEEQKRVREQRHKEYMKMLQERRQALEEVEEEEEEEDELEEVITERSECVQFDHPNHTVCVTTISSLDLSADRLLAQDEKNGDEEEKEGTTKALPKRAGNPLLSQKIKSLAASLSSLTKQKKSRRQKKRLRAKKKSDGQQSLDAENKPRPSRKPKKIRRRRNARNNHNQD</sequence>
<dbReference type="EMBL" id="SRMA01026048">
    <property type="protein sequence ID" value="TRY88389.1"/>
    <property type="molecule type" value="Genomic_DNA"/>
</dbReference>
<evidence type="ECO:0000313" key="9">
    <source>
        <dbReference type="EMBL" id="TRY88389.1"/>
    </source>
</evidence>
<dbReference type="GO" id="GO:0019843">
    <property type="term" value="F:rRNA binding"/>
    <property type="evidence" value="ECO:0007669"/>
    <property type="project" value="UniProtKB-KW"/>
</dbReference>
<dbReference type="PANTHER" id="PTHR14577:SF0">
    <property type="entry name" value="NUCLEOLAR PROTEIN 12"/>
    <property type="match status" value="1"/>
</dbReference>
<keyword evidence="6" id="KW-0539">Nucleus</keyword>
<keyword evidence="5 7" id="KW-0175">Coiled coil</keyword>
<comment type="similarity">
    <text evidence="2">Belongs to the RRP17 family.</text>
</comment>
<reference evidence="9 10" key="1">
    <citation type="journal article" date="2019" name="Sci. Data">
        <title>Hybrid genome assembly and annotation of Danionella translucida.</title>
        <authorList>
            <person name="Kadobianskyi M."/>
            <person name="Schulze L."/>
            <person name="Schuelke M."/>
            <person name="Judkewitz B."/>
        </authorList>
    </citation>
    <scope>NUCLEOTIDE SEQUENCE [LARGE SCALE GENOMIC DNA]</scope>
    <source>
        <strain evidence="9 10">Bolton</strain>
    </source>
</reference>
<evidence type="ECO:0000256" key="7">
    <source>
        <dbReference type="SAM" id="Coils"/>
    </source>
</evidence>
<organism evidence="9 10">
    <name type="scientific">Danionella cerebrum</name>
    <dbReference type="NCBI Taxonomy" id="2873325"/>
    <lineage>
        <taxon>Eukaryota</taxon>
        <taxon>Metazoa</taxon>
        <taxon>Chordata</taxon>
        <taxon>Craniata</taxon>
        <taxon>Vertebrata</taxon>
        <taxon>Euteleostomi</taxon>
        <taxon>Actinopterygii</taxon>
        <taxon>Neopterygii</taxon>
        <taxon>Teleostei</taxon>
        <taxon>Ostariophysi</taxon>
        <taxon>Cypriniformes</taxon>
        <taxon>Danionidae</taxon>
        <taxon>Danioninae</taxon>
        <taxon>Danionella</taxon>
    </lineage>
</organism>
<comment type="caution">
    <text evidence="9">The sequence shown here is derived from an EMBL/GenBank/DDBJ whole genome shotgun (WGS) entry which is preliminary data.</text>
</comment>
<feature type="compositionally biased region" description="Basic residues" evidence="8">
    <location>
        <begin position="207"/>
        <end position="222"/>
    </location>
</feature>
<keyword evidence="10" id="KW-1185">Reference proteome</keyword>
<evidence type="ECO:0000256" key="4">
    <source>
        <dbReference type="ARBA" id="ARBA00022730"/>
    </source>
</evidence>
<dbReference type="GO" id="GO:0005730">
    <property type="term" value="C:nucleolus"/>
    <property type="evidence" value="ECO:0007669"/>
    <property type="project" value="UniProtKB-SubCell"/>
</dbReference>
<evidence type="ECO:0000256" key="5">
    <source>
        <dbReference type="ARBA" id="ARBA00023054"/>
    </source>
</evidence>
<comment type="subcellular location">
    <subcellularLocation>
        <location evidence="1">Nucleus</location>
        <location evidence="1">Nucleolus</location>
    </subcellularLocation>
</comment>
<feature type="region of interest" description="Disordered" evidence="8">
    <location>
        <begin position="1"/>
        <end position="20"/>
    </location>
</feature>
<name>A0A553QEP3_9TELE</name>
<dbReference type="Pfam" id="PF09805">
    <property type="entry name" value="Nop25"/>
    <property type="match status" value="1"/>
</dbReference>
<keyword evidence="4" id="KW-0699">rRNA-binding</keyword>
<dbReference type="Proteomes" id="UP000316079">
    <property type="component" value="Unassembled WGS sequence"/>
</dbReference>
<accession>A0A553QEP3</accession>
<feature type="compositionally biased region" description="Low complexity" evidence="8">
    <location>
        <begin position="160"/>
        <end position="176"/>
    </location>
</feature>
<feature type="region of interest" description="Disordered" evidence="8">
    <location>
        <begin position="133"/>
        <end position="228"/>
    </location>
</feature>
<keyword evidence="4" id="KW-0694">RNA-binding</keyword>